<keyword evidence="2" id="KW-1185">Reference proteome</keyword>
<organism evidence="1 2">
    <name type="scientific">Rhododendron molle</name>
    <name type="common">Chinese azalea</name>
    <name type="synonym">Azalea mollis</name>
    <dbReference type="NCBI Taxonomy" id="49168"/>
    <lineage>
        <taxon>Eukaryota</taxon>
        <taxon>Viridiplantae</taxon>
        <taxon>Streptophyta</taxon>
        <taxon>Embryophyta</taxon>
        <taxon>Tracheophyta</taxon>
        <taxon>Spermatophyta</taxon>
        <taxon>Magnoliopsida</taxon>
        <taxon>eudicotyledons</taxon>
        <taxon>Gunneridae</taxon>
        <taxon>Pentapetalae</taxon>
        <taxon>asterids</taxon>
        <taxon>Ericales</taxon>
        <taxon>Ericaceae</taxon>
        <taxon>Ericoideae</taxon>
        <taxon>Rhodoreae</taxon>
        <taxon>Rhododendron</taxon>
    </lineage>
</organism>
<evidence type="ECO:0000313" key="1">
    <source>
        <dbReference type="EMBL" id="KAI8546116.1"/>
    </source>
</evidence>
<name>A0ACC0MYL6_RHOML</name>
<dbReference type="EMBL" id="CM046394">
    <property type="protein sequence ID" value="KAI8546116.1"/>
    <property type="molecule type" value="Genomic_DNA"/>
</dbReference>
<gene>
    <name evidence="1" type="ORF">RHMOL_Rhmol07G0091200</name>
</gene>
<reference evidence="1" key="1">
    <citation type="submission" date="2022-02" db="EMBL/GenBank/DDBJ databases">
        <title>Plant Genome Project.</title>
        <authorList>
            <person name="Zhang R.-G."/>
        </authorList>
    </citation>
    <scope>NUCLEOTIDE SEQUENCE</scope>
    <source>
        <strain evidence="1">AT1</strain>
    </source>
</reference>
<accession>A0ACC0MYL6</accession>
<comment type="caution">
    <text evidence="1">The sequence shown here is derived from an EMBL/GenBank/DDBJ whole genome shotgun (WGS) entry which is preliminary data.</text>
</comment>
<sequence>MVVRVPFHRWIHVRHRTLQPVHGGFYCLLPIQGRRVIAAVARYRHSGQLQYKAFSLFVREYAELLGLGDNLIWAVRDDLVKWLDALVHNSFMRHSTPGLRASFEGIGRTTWILIKHGCKAWPIEVVDGNFLTACLPSTFRHNLPLLKSGYWYMPQTNHLQNFQDRLQTVLDDLNLEEITVQMGNRTWSISVTNGHLNDAMFNQVLDALELQLFDYVFITMLPNLTVRLIILDATTDRERIFDWL</sequence>
<dbReference type="Proteomes" id="UP001062846">
    <property type="component" value="Chromosome 7"/>
</dbReference>
<evidence type="ECO:0000313" key="2">
    <source>
        <dbReference type="Proteomes" id="UP001062846"/>
    </source>
</evidence>
<protein>
    <submittedName>
        <fullName evidence="1">Uncharacterized protein</fullName>
    </submittedName>
</protein>
<proteinExistence type="predicted"/>